<dbReference type="Pfam" id="PF06087">
    <property type="entry name" value="Tyr-DNA_phospho"/>
    <property type="match status" value="1"/>
</dbReference>
<sequence length="775" mass="86830">MAYPNGALRITRTPGRDPNMDPVVSEVCRRNGVAMKEKITKSQLQGIGTALEQFNRKAYGDNFHAFYVWSSGSSHSKTLVLVYPTFLRIIITSCNMMDIDTELGDNHWYIHDLPMRASRRLAPQLGFETEFLTHLKALGTPLDFIETIQGLYDYSTVKVHLVTSVPGTYSGAKAEQSGLLRLRRIIKDMDLNLGQKKRQGKLRLEICTASLGNLSAKWLDGLYDCALGRKYVEITDDPEVPRELKIFYPTVGDVRKADKEAQDGASNIGCHTRPWPQAPEAIKNLFHHYHSKDPGKLFHQKLILAYDPLDPTAHPYYVYVGSANLSPSAWGALEKDKKENEATCDLKLVRTSNFECGVVIPGSLINDLLEPGTQTWQDGIVPFNQTAANSTNHLAVLLLNPALVAVLFLVANLLTPAAAYTSLSDDSLRRLPAAGADFDIHNDAGLLAPILIPRVPDTPGSDKVQQHFVEFFAKHLQDWTIEWHNSTSETPATGNKLVSFRNLIFRRDPPWAGVGDVARLTLAAHYDSLYRPEGFIGATDSAAPCAMLLHVARSVDEALTKKWEAMEAAGDTDGLEEEKGVQILLLDGEEAWVQWTDTDSTYGSRALAEHWNGEVHPAMSVYKHPIDSISLFVLLDLLGANDPHIPSYFQTTHWAYQKLAKVERRMRQLKILESTPQGPFLPEANKESRQFRPGFVLDDHVPFMDRGVNILHIIPTPFPWFWHRMEDDGEHLDGPTVQDWAKLMTAFVAEWMDLEGFVPSLEDKAVYDRSDKTEL</sequence>
<dbReference type="InterPro" id="IPR010347">
    <property type="entry name" value="Tdp1"/>
</dbReference>
<evidence type="ECO:0000313" key="8">
    <source>
        <dbReference type="EMBL" id="ROW14804.1"/>
    </source>
</evidence>
<accession>A0A423XF43</accession>
<keyword evidence="2" id="KW-0012">Acyltransferase</keyword>
<dbReference type="GO" id="GO:0006281">
    <property type="term" value="P:DNA repair"/>
    <property type="evidence" value="ECO:0007669"/>
    <property type="project" value="InterPro"/>
</dbReference>
<keyword evidence="6" id="KW-0378">Hydrolase</keyword>
<evidence type="ECO:0000259" key="7">
    <source>
        <dbReference type="PROSITE" id="PS50035"/>
    </source>
</evidence>
<name>A0A423XF43_9PEZI</name>
<dbReference type="EMBL" id="LKEB01000012">
    <property type="protein sequence ID" value="ROW14804.1"/>
    <property type="molecule type" value="Genomic_DNA"/>
</dbReference>
<dbReference type="SUPFAM" id="SSF53187">
    <property type="entry name" value="Zn-dependent exopeptidases"/>
    <property type="match status" value="1"/>
</dbReference>
<feature type="active site" description="Proton donor/acceptor" evidence="3">
    <location>
        <position position="299"/>
    </location>
</feature>
<feature type="site" description="Interaction with DNA" evidence="5">
    <location>
        <position position="326"/>
    </location>
</feature>
<dbReference type="InterPro" id="IPR007484">
    <property type="entry name" value="Peptidase_M28"/>
</dbReference>
<feature type="binding site" evidence="4">
    <location>
        <position position="301"/>
    </location>
    <ligand>
        <name>substrate</name>
    </ligand>
</feature>
<dbReference type="InterPro" id="IPR037457">
    <property type="entry name" value="M28_QC"/>
</dbReference>
<dbReference type="GO" id="GO:0008081">
    <property type="term" value="F:phosphoric diester hydrolase activity"/>
    <property type="evidence" value="ECO:0007669"/>
    <property type="project" value="InterPro"/>
</dbReference>
<dbReference type="GO" id="GO:0016603">
    <property type="term" value="F:glutaminyl-peptide cyclotransferase activity"/>
    <property type="evidence" value="ECO:0007669"/>
    <property type="project" value="InterPro"/>
</dbReference>
<evidence type="ECO:0000256" key="5">
    <source>
        <dbReference type="PIRSR" id="PIRSR610347-3"/>
    </source>
</evidence>
<evidence type="ECO:0000256" key="3">
    <source>
        <dbReference type="PIRSR" id="PIRSR610347-1"/>
    </source>
</evidence>
<dbReference type="CDD" id="cd03880">
    <property type="entry name" value="M28_QC_like"/>
    <property type="match status" value="1"/>
</dbReference>
<dbReference type="GO" id="GO:0006508">
    <property type="term" value="P:proteolysis"/>
    <property type="evidence" value="ECO:0007669"/>
    <property type="project" value="UniProtKB-KW"/>
</dbReference>
<dbReference type="GO" id="GO:0008233">
    <property type="term" value="F:peptidase activity"/>
    <property type="evidence" value="ECO:0007669"/>
    <property type="project" value="UniProtKB-KW"/>
</dbReference>
<comment type="caution">
    <text evidence="8">The sequence shown here is derived from an EMBL/GenBank/DDBJ whole genome shotgun (WGS) entry which is preliminary data.</text>
</comment>
<dbReference type="Gene3D" id="3.30.870.10">
    <property type="entry name" value="Endonuclease Chain A"/>
    <property type="match status" value="2"/>
</dbReference>
<feature type="binding site" evidence="4">
    <location>
        <position position="77"/>
    </location>
    <ligand>
        <name>substrate</name>
    </ligand>
</feature>
<feature type="active site" description="Nucleophile" evidence="3">
    <location>
        <position position="75"/>
    </location>
</feature>
<dbReference type="Pfam" id="PF04389">
    <property type="entry name" value="Peptidase_M28"/>
    <property type="match status" value="1"/>
</dbReference>
<dbReference type="PANTHER" id="PTHR12283:SF6">
    <property type="entry name" value="GLUTAMINYL-PEPTIDE CYCLOTRANSFERASE-RELATED"/>
    <property type="match status" value="1"/>
</dbReference>
<dbReference type="InterPro" id="IPR001736">
    <property type="entry name" value="PLipase_D/transphosphatidylase"/>
</dbReference>
<proteinExistence type="inferred from homology"/>
<dbReference type="Gene3D" id="3.40.630.10">
    <property type="entry name" value="Zn peptidases"/>
    <property type="match status" value="1"/>
</dbReference>
<dbReference type="PROSITE" id="PS50035">
    <property type="entry name" value="PLD"/>
    <property type="match status" value="1"/>
</dbReference>
<keyword evidence="6" id="KW-0645">Protease</keyword>
<keyword evidence="6" id="KW-0479">Metal-binding</keyword>
<dbReference type="FunFam" id="3.40.630.10:FF:000074">
    <property type="entry name" value="Peptide hydrolase"/>
    <property type="match status" value="1"/>
</dbReference>
<dbReference type="AlphaFoldDB" id="A0A423XF43"/>
<comment type="similarity">
    <text evidence="6">Belongs to the peptidase M28 family.</text>
</comment>
<dbReference type="PANTHER" id="PTHR12283">
    <property type="entry name" value="GLUTAMINYL-PEPTIDE CYCLOTRANSFERASE"/>
    <property type="match status" value="1"/>
</dbReference>
<evidence type="ECO:0000256" key="1">
    <source>
        <dbReference type="ARBA" id="ARBA00022679"/>
    </source>
</evidence>
<evidence type="ECO:0000256" key="4">
    <source>
        <dbReference type="PIRSR" id="PIRSR610347-2"/>
    </source>
</evidence>
<dbReference type="OrthoDB" id="3907302at2759"/>
<feature type="domain" description="PLD phosphodiesterase" evidence="7">
    <location>
        <begin position="294"/>
        <end position="329"/>
    </location>
</feature>
<dbReference type="EC" id="3.4.-.-" evidence="6"/>
<keyword evidence="6" id="KW-0862">Zinc</keyword>
<keyword evidence="1" id="KW-0808">Transferase</keyword>
<evidence type="ECO:0000313" key="9">
    <source>
        <dbReference type="Proteomes" id="UP000285146"/>
    </source>
</evidence>
<gene>
    <name evidence="8" type="ORF">VPNG_03713</name>
</gene>
<keyword evidence="9" id="KW-1185">Reference proteome</keyword>
<organism evidence="8 9">
    <name type="scientific">Cytospora leucostoma</name>
    <dbReference type="NCBI Taxonomy" id="1230097"/>
    <lineage>
        <taxon>Eukaryota</taxon>
        <taxon>Fungi</taxon>
        <taxon>Dikarya</taxon>
        <taxon>Ascomycota</taxon>
        <taxon>Pezizomycotina</taxon>
        <taxon>Sordariomycetes</taxon>
        <taxon>Sordariomycetidae</taxon>
        <taxon>Diaporthales</taxon>
        <taxon>Cytosporaceae</taxon>
        <taxon>Cytospora</taxon>
    </lineage>
</organism>
<reference evidence="8 9" key="1">
    <citation type="submission" date="2015-09" db="EMBL/GenBank/DDBJ databases">
        <title>Host preference determinants of Valsa canker pathogens revealed by comparative genomics.</title>
        <authorList>
            <person name="Yin Z."/>
            <person name="Huang L."/>
        </authorList>
    </citation>
    <scope>NUCLEOTIDE SEQUENCE [LARGE SCALE GENOMIC DNA]</scope>
    <source>
        <strain evidence="8 9">SXYLt</strain>
    </source>
</reference>
<dbReference type="GO" id="GO:0005634">
    <property type="term" value="C:nucleus"/>
    <property type="evidence" value="ECO:0007669"/>
    <property type="project" value="InterPro"/>
</dbReference>
<protein>
    <recommendedName>
        <fullName evidence="6">Peptide hydrolase</fullName>
        <ecNumber evidence="6">3.4.-.-</ecNumber>
    </recommendedName>
</protein>
<dbReference type="InParanoid" id="A0A423XF43"/>
<dbReference type="SUPFAM" id="SSF56024">
    <property type="entry name" value="Phospholipase D/nuclease"/>
    <property type="match status" value="2"/>
</dbReference>
<evidence type="ECO:0000256" key="2">
    <source>
        <dbReference type="ARBA" id="ARBA00023315"/>
    </source>
</evidence>
<dbReference type="GO" id="GO:0008270">
    <property type="term" value="F:zinc ion binding"/>
    <property type="evidence" value="ECO:0007669"/>
    <property type="project" value="TreeGrafter"/>
</dbReference>
<dbReference type="Proteomes" id="UP000285146">
    <property type="component" value="Unassembled WGS sequence"/>
</dbReference>
<evidence type="ECO:0000256" key="6">
    <source>
        <dbReference type="RuleBase" id="RU361240"/>
    </source>
</evidence>
<dbReference type="InterPro" id="IPR040234">
    <property type="entry name" value="QC/QCL"/>
</dbReference>